<accession>A0A316ELM4</accession>
<dbReference type="OrthoDB" id="8959720at2"/>
<organism evidence="1 2">
    <name type="scientific">Cupriavidus plantarum</name>
    <dbReference type="NCBI Taxonomy" id="942865"/>
    <lineage>
        <taxon>Bacteria</taxon>
        <taxon>Pseudomonadati</taxon>
        <taxon>Pseudomonadota</taxon>
        <taxon>Betaproteobacteria</taxon>
        <taxon>Burkholderiales</taxon>
        <taxon>Burkholderiaceae</taxon>
        <taxon>Cupriavidus</taxon>
    </lineage>
</organism>
<evidence type="ECO:0000313" key="2">
    <source>
        <dbReference type="Proteomes" id="UP000245754"/>
    </source>
</evidence>
<gene>
    <name evidence="1" type="ORF">C7419_106161</name>
</gene>
<dbReference type="RefSeq" id="WP_109585020.1">
    <property type="nucleotide sequence ID" value="NZ_CAJPUX010000005.1"/>
</dbReference>
<evidence type="ECO:0000313" key="1">
    <source>
        <dbReference type="EMBL" id="PWK32742.1"/>
    </source>
</evidence>
<dbReference type="AlphaFoldDB" id="A0A316ELM4"/>
<dbReference type="GeneID" id="98343121"/>
<protein>
    <submittedName>
        <fullName evidence="1">Uncharacterized protein</fullName>
    </submittedName>
</protein>
<dbReference type="EMBL" id="QGGT01000006">
    <property type="protein sequence ID" value="PWK32742.1"/>
    <property type="molecule type" value="Genomic_DNA"/>
</dbReference>
<name>A0A316ELM4_9BURK</name>
<dbReference type="Proteomes" id="UP000245754">
    <property type="component" value="Unassembled WGS sequence"/>
</dbReference>
<proteinExistence type="predicted"/>
<reference evidence="1 2" key="1">
    <citation type="submission" date="2018-05" db="EMBL/GenBank/DDBJ databases">
        <title>Genomic Encyclopedia of Type Strains, Phase IV (KMG-V): Genome sequencing to study the core and pangenomes of soil and plant-associated prokaryotes.</title>
        <authorList>
            <person name="Whitman W."/>
        </authorList>
    </citation>
    <scope>NUCLEOTIDE SEQUENCE [LARGE SCALE GENOMIC DNA]</scope>
    <source>
        <strain evidence="1 2">SLV-132</strain>
    </source>
</reference>
<keyword evidence="2" id="KW-1185">Reference proteome</keyword>
<sequence>MPGKITKGMEAELARQTVIHTAQAEAVALNAMYRDTLAAFLATPQTLPLPRAARAMYWLGRLRQWRAIDLSGGDILPATNWLSLQLGVVEALAGTHALAMHKEQWSGPCRRQVYERDMALQIAMLLALDWTELAAFALESWFEADAELTGTHQIGGMAGMIVSIAGDGLGIPVPPATFQKADAALAQARERWRMDESTFAATILQLAERRMRQCRLDSGANLFDFDHPVEQAIPVELLMLMRLRGAKTVPPWLATHPVMQHPAAALVHPGAPAQSQRCTQFMERVTRLLPQYGGLPQALLRQAERLQAA</sequence>
<comment type="caution">
    <text evidence="1">The sequence shown here is derived from an EMBL/GenBank/DDBJ whole genome shotgun (WGS) entry which is preliminary data.</text>
</comment>